<name>A0A8J2XLY8_9GAMM</name>
<dbReference type="Proteomes" id="UP000619743">
    <property type="component" value="Unassembled WGS sequence"/>
</dbReference>
<dbReference type="GO" id="GO:0055085">
    <property type="term" value="P:transmembrane transport"/>
    <property type="evidence" value="ECO:0007669"/>
    <property type="project" value="InterPro"/>
</dbReference>
<dbReference type="CDD" id="cd07042">
    <property type="entry name" value="STAS_SulP_like_sulfate_transporter"/>
    <property type="match status" value="1"/>
</dbReference>
<feature type="transmembrane region" description="Helical" evidence="5">
    <location>
        <begin position="90"/>
        <end position="111"/>
    </location>
</feature>
<dbReference type="InterPro" id="IPR001902">
    <property type="entry name" value="SLC26A/SulP_fam"/>
</dbReference>
<keyword evidence="8" id="KW-1185">Reference proteome</keyword>
<dbReference type="Pfam" id="PF00916">
    <property type="entry name" value="Sulfate_transp"/>
    <property type="match status" value="1"/>
</dbReference>
<reference evidence="8" key="1">
    <citation type="journal article" date="2019" name="Int. J. Syst. Evol. Microbiol.">
        <title>The Global Catalogue of Microorganisms (GCM) 10K type strain sequencing project: providing services to taxonomists for standard genome sequencing and annotation.</title>
        <authorList>
            <consortium name="The Broad Institute Genomics Platform"/>
            <consortium name="The Broad Institute Genome Sequencing Center for Infectious Disease"/>
            <person name="Wu L."/>
            <person name="Ma J."/>
        </authorList>
    </citation>
    <scope>NUCLEOTIDE SEQUENCE [LARGE SCALE GENOMIC DNA]</scope>
    <source>
        <strain evidence="8">CGMCC 1.10130</strain>
    </source>
</reference>
<protein>
    <submittedName>
        <fullName evidence="7">Sodium-independent anion transporter</fullName>
    </submittedName>
</protein>
<evidence type="ECO:0000256" key="4">
    <source>
        <dbReference type="ARBA" id="ARBA00023136"/>
    </source>
</evidence>
<proteinExistence type="predicted"/>
<dbReference type="PANTHER" id="PTHR11814">
    <property type="entry name" value="SULFATE TRANSPORTER"/>
    <property type="match status" value="1"/>
</dbReference>
<feature type="transmembrane region" description="Helical" evidence="5">
    <location>
        <begin position="42"/>
        <end position="60"/>
    </location>
</feature>
<accession>A0A8J2XLY8</accession>
<dbReference type="Pfam" id="PF01740">
    <property type="entry name" value="STAS"/>
    <property type="match status" value="1"/>
</dbReference>
<dbReference type="SUPFAM" id="SSF52091">
    <property type="entry name" value="SpoIIaa-like"/>
    <property type="match status" value="1"/>
</dbReference>
<keyword evidence="2 5" id="KW-0812">Transmembrane</keyword>
<dbReference type="InterPro" id="IPR036513">
    <property type="entry name" value="STAS_dom_sf"/>
</dbReference>
<keyword evidence="3 5" id="KW-1133">Transmembrane helix</keyword>
<feature type="transmembrane region" description="Helical" evidence="5">
    <location>
        <begin position="373"/>
        <end position="398"/>
    </location>
</feature>
<evidence type="ECO:0000313" key="7">
    <source>
        <dbReference type="EMBL" id="GGA73365.1"/>
    </source>
</evidence>
<feature type="transmembrane region" description="Helical" evidence="5">
    <location>
        <begin position="198"/>
        <end position="217"/>
    </location>
</feature>
<gene>
    <name evidence="7" type="ORF">GCM10011369_13890</name>
</gene>
<dbReference type="EMBL" id="BMDX01000005">
    <property type="protein sequence ID" value="GGA73365.1"/>
    <property type="molecule type" value="Genomic_DNA"/>
</dbReference>
<keyword evidence="4 5" id="KW-0472">Membrane</keyword>
<dbReference type="GO" id="GO:0016020">
    <property type="term" value="C:membrane"/>
    <property type="evidence" value="ECO:0007669"/>
    <property type="project" value="UniProtKB-SubCell"/>
</dbReference>
<evidence type="ECO:0000259" key="6">
    <source>
        <dbReference type="PROSITE" id="PS50801"/>
    </source>
</evidence>
<dbReference type="Gene3D" id="3.30.750.24">
    <property type="entry name" value="STAS domain"/>
    <property type="match status" value="1"/>
</dbReference>
<feature type="domain" description="STAS" evidence="6">
    <location>
        <begin position="441"/>
        <end position="541"/>
    </location>
</feature>
<evidence type="ECO:0000256" key="5">
    <source>
        <dbReference type="SAM" id="Phobius"/>
    </source>
</evidence>
<dbReference type="InterPro" id="IPR011547">
    <property type="entry name" value="SLC26A/SulP_dom"/>
</dbReference>
<organism evidence="7 8">
    <name type="scientific">Neiella marina</name>
    <dbReference type="NCBI Taxonomy" id="508461"/>
    <lineage>
        <taxon>Bacteria</taxon>
        <taxon>Pseudomonadati</taxon>
        <taxon>Pseudomonadota</taxon>
        <taxon>Gammaproteobacteria</taxon>
        <taxon>Alteromonadales</taxon>
        <taxon>Echinimonadaceae</taxon>
        <taxon>Neiella</taxon>
    </lineage>
</organism>
<feature type="transmembrane region" description="Helical" evidence="5">
    <location>
        <begin position="318"/>
        <end position="336"/>
    </location>
</feature>
<comment type="subcellular location">
    <subcellularLocation>
        <location evidence="1">Membrane</location>
        <topology evidence="1">Multi-pass membrane protein</topology>
    </subcellularLocation>
</comment>
<sequence length="554" mass="58720">MFEGKFEQMNVKGDLFGGVTTAIVSLPMALAFGVASGAGAEAGLWGAILVGLFAALFGGSRTLISEPTGPMTVVMAAVLTSMMAKHPDGGLAMAFTVVMMAGAFQIALGALKLGKYITLMPYSVISGFMSGVGVILVILQLGPFLGQPTPAGGAIGTIQALPDLIRNIDFGEFLLGSLTLGVLFFMPKKYKKQVPPQLVALVAVTLVSMLLFSSEGIRRIGEIPSGLPSIVWPTFSWGLLSEMLVDALVLGTLGCIDTLLTAVIADSLTRKEHDSNRELMGQGIANTVSGLFGGLPGAGATMGTVVNVQVGARSPLSGIVRAVILLLVVLWFAPLIQPIPLAVLAGIALFVGLNILDWSFIKRAHTVSLVPTCIMYGVLFLTVFVDLIYAVGIGVFLANVITIEKLSRVQEKNVKAISDADDGVPLSAEERALLDQAKGQLLLFYLSGPMIFGVSKAIARQHAAIDQYKVMVLDLSAVPMIDVTVALALENAMRDARDAGCQVYLFSPNEQTMEQLEKMKIRDWLGDDHIVNSRYDGLSKGLAEVQKQANPVQI</sequence>
<evidence type="ECO:0000256" key="3">
    <source>
        <dbReference type="ARBA" id="ARBA00022989"/>
    </source>
</evidence>
<feature type="transmembrane region" description="Helical" evidence="5">
    <location>
        <begin position="123"/>
        <end position="144"/>
    </location>
</feature>
<feature type="transmembrane region" description="Helical" evidence="5">
    <location>
        <begin position="342"/>
        <end position="361"/>
    </location>
</feature>
<evidence type="ECO:0000256" key="1">
    <source>
        <dbReference type="ARBA" id="ARBA00004141"/>
    </source>
</evidence>
<dbReference type="InterPro" id="IPR002645">
    <property type="entry name" value="STAS_dom"/>
</dbReference>
<dbReference type="AlphaFoldDB" id="A0A8J2XLY8"/>
<feature type="transmembrane region" description="Helical" evidence="5">
    <location>
        <begin position="15"/>
        <end position="36"/>
    </location>
</feature>
<dbReference type="PROSITE" id="PS50801">
    <property type="entry name" value="STAS"/>
    <property type="match status" value="1"/>
</dbReference>
<feature type="transmembrane region" description="Helical" evidence="5">
    <location>
        <begin position="237"/>
        <end position="265"/>
    </location>
</feature>
<evidence type="ECO:0000256" key="2">
    <source>
        <dbReference type="ARBA" id="ARBA00022692"/>
    </source>
</evidence>
<comment type="caution">
    <text evidence="7">The sequence shown here is derived from an EMBL/GenBank/DDBJ whole genome shotgun (WGS) entry which is preliminary data.</text>
</comment>
<feature type="transmembrane region" description="Helical" evidence="5">
    <location>
        <begin position="164"/>
        <end position="186"/>
    </location>
</feature>
<evidence type="ECO:0000313" key="8">
    <source>
        <dbReference type="Proteomes" id="UP000619743"/>
    </source>
</evidence>